<protein>
    <submittedName>
        <fullName evidence="1">Uncharacterized protein</fullName>
    </submittedName>
</protein>
<evidence type="ECO:0000313" key="1">
    <source>
        <dbReference type="EMBL" id="SVD16402.1"/>
    </source>
</evidence>
<name>A0A382T3M2_9ZZZZ</name>
<proteinExistence type="predicted"/>
<sequence>MVGRVGLEPTANGLKGRCSTIELPTQRSGFAPEAGAT</sequence>
<accession>A0A382T3M2</accession>
<dbReference type="EMBL" id="UINC01133457">
    <property type="protein sequence ID" value="SVD16402.1"/>
    <property type="molecule type" value="Genomic_DNA"/>
</dbReference>
<dbReference type="AlphaFoldDB" id="A0A382T3M2"/>
<reference evidence="1" key="1">
    <citation type="submission" date="2018-05" db="EMBL/GenBank/DDBJ databases">
        <authorList>
            <person name="Lanie J.A."/>
            <person name="Ng W.-L."/>
            <person name="Kazmierczak K.M."/>
            <person name="Andrzejewski T.M."/>
            <person name="Davidsen T.M."/>
            <person name="Wayne K.J."/>
            <person name="Tettelin H."/>
            <person name="Glass J.I."/>
            <person name="Rusch D."/>
            <person name="Podicherti R."/>
            <person name="Tsui H.-C.T."/>
            <person name="Winkler M.E."/>
        </authorList>
    </citation>
    <scope>NUCLEOTIDE SEQUENCE</scope>
</reference>
<gene>
    <name evidence="1" type="ORF">METZ01_LOCUS369256</name>
</gene>
<organism evidence="1">
    <name type="scientific">marine metagenome</name>
    <dbReference type="NCBI Taxonomy" id="408172"/>
    <lineage>
        <taxon>unclassified sequences</taxon>
        <taxon>metagenomes</taxon>
        <taxon>ecological metagenomes</taxon>
    </lineage>
</organism>